<evidence type="ECO:0000313" key="2">
    <source>
        <dbReference type="EMBL" id="MBM7562744.1"/>
    </source>
</evidence>
<dbReference type="EMBL" id="JAFBDT010000028">
    <property type="protein sequence ID" value="MBM7562744.1"/>
    <property type="molecule type" value="Genomic_DNA"/>
</dbReference>
<organism evidence="2 3">
    <name type="scientific">Fusibacter tunisiensis</name>
    <dbReference type="NCBI Taxonomy" id="1008308"/>
    <lineage>
        <taxon>Bacteria</taxon>
        <taxon>Bacillati</taxon>
        <taxon>Bacillota</taxon>
        <taxon>Clostridia</taxon>
        <taxon>Eubacteriales</taxon>
        <taxon>Eubacteriales Family XII. Incertae Sedis</taxon>
        <taxon>Fusibacter</taxon>
    </lineage>
</organism>
<dbReference type="InterPro" id="IPR024534">
    <property type="entry name" value="JetD_C"/>
</dbReference>
<comment type="caution">
    <text evidence="2">The sequence shown here is derived from an EMBL/GenBank/DDBJ whole genome shotgun (WGS) entry which is preliminary data.</text>
</comment>
<proteinExistence type="predicted"/>
<sequence>MAVAGFESGIKSVETLQRALGIHDYHEFHRVISALVAEGKLKATKGGKDTNGKIPPLAKKYRIIEEKEEDFCEDLIREIEMNFPLSFNRSYYKNHISQYREDREWVLKICAYHNRSDRPLSEEMSINERIYDIFRMEKLGTDSRLISIFKKLNIDFKDLNCYKTPEPFIYFSKQEKRAHKILIVENKDTWYTMRKLMKEGLGPFDTIIYGEGKKIISSIEEIEVHQKQYFRNTESDYYYFGDLDDEGLNIFLKLKEKVNPVNIELWKDGYHAMIKAANDPMCWRKYKVQKSLNRDQIFTVLSFFSHEELENIVYRFSENLYLPQEILNHRILKKMWGKYVRIFE</sequence>
<dbReference type="Pfam" id="PF09983">
    <property type="entry name" value="JetD_C"/>
    <property type="match status" value="1"/>
</dbReference>
<feature type="domain" description="Wadjet protein JetD C-terminal" evidence="1">
    <location>
        <begin position="165"/>
        <end position="261"/>
    </location>
</feature>
<accession>A0ABS2MTK3</accession>
<protein>
    <recommendedName>
        <fullName evidence="1">Wadjet protein JetD C-terminal domain-containing protein</fullName>
    </recommendedName>
</protein>
<keyword evidence="3" id="KW-1185">Reference proteome</keyword>
<evidence type="ECO:0000259" key="1">
    <source>
        <dbReference type="Pfam" id="PF09983"/>
    </source>
</evidence>
<gene>
    <name evidence="2" type="ORF">JOC49_002305</name>
</gene>
<dbReference type="RefSeq" id="WP_204665169.1">
    <property type="nucleotide sequence ID" value="NZ_JAFBDT010000028.1"/>
</dbReference>
<evidence type="ECO:0000313" key="3">
    <source>
        <dbReference type="Proteomes" id="UP000767854"/>
    </source>
</evidence>
<dbReference type="Proteomes" id="UP000767854">
    <property type="component" value="Unassembled WGS sequence"/>
</dbReference>
<reference evidence="2 3" key="1">
    <citation type="submission" date="2021-01" db="EMBL/GenBank/DDBJ databases">
        <title>Genomic Encyclopedia of Type Strains, Phase IV (KMG-IV): sequencing the most valuable type-strain genomes for metagenomic binning, comparative biology and taxonomic classification.</title>
        <authorList>
            <person name="Goeker M."/>
        </authorList>
    </citation>
    <scope>NUCLEOTIDE SEQUENCE [LARGE SCALE GENOMIC DNA]</scope>
    <source>
        <strain evidence="2 3">DSM 24436</strain>
    </source>
</reference>
<name>A0ABS2MTK3_9FIRM</name>